<sequence length="100" mass="12059">MRETFFVPEITTFAKYMPWFRHHEKSYKLSVEHLYPNILRLDDNIDADTNAEYQPKIMIPRYYLQSAYATPYTYPLIVSQTTPRHYFTEVAHLCNHLLLE</sequence>
<dbReference type="Proteomes" id="UP000828251">
    <property type="component" value="Unassembled WGS sequence"/>
</dbReference>
<keyword evidence="2" id="KW-1185">Reference proteome</keyword>
<accession>A0A9D3WJV4</accession>
<dbReference type="AlphaFoldDB" id="A0A9D3WJV4"/>
<name>A0A9D3WJV4_9ROSI</name>
<evidence type="ECO:0000313" key="1">
    <source>
        <dbReference type="EMBL" id="KAH1130241.1"/>
    </source>
</evidence>
<comment type="caution">
    <text evidence="1">The sequence shown here is derived from an EMBL/GenBank/DDBJ whole genome shotgun (WGS) entry which is preliminary data.</text>
</comment>
<reference evidence="1 2" key="1">
    <citation type="journal article" date="2021" name="Plant Biotechnol. J.">
        <title>Multi-omics assisted identification of the key and species-specific regulatory components of drought-tolerant mechanisms in Gossypium stocksii.</title>
        <authorList>
            <person name="Yu D."/>
            <person name="Ke L."/>
            <person name="Zhang D."/>
            <person name="Wu Y."/>
            <person name="Sun Y."/>
            <person name="Mei J."/>
            <person name="Sun J."/>
            <person name="Sun Y."/>
        </authorList>
    </citation>
    <scope>NUCLEOTIDE SEQUENCE [LARGE SCALE GENOMIC DNA]</scope>
    <source>
        <strain evidence="2">cv. E1</strain>
        <tissue evidence="1">Leaf</tissue>
    </source>
</reference>
<organism evidence="1 2">
    <name type="scientific">Gossypium stocksii</name>
    <dbReference type="NCBI Taxonomy" id="47602"/>
    <lineage>
        <taxon>Eukaryota</taxon>
        <taxon>Viridiplantae</taxon>
        <taxon>Streptophyta</taxon>
        <taxon>Embryophyta</taxon>
        <taxon>Tracheophyta</taxon>
        <taxon>Spermatophyta</taxon>
        <taxon>Magnoliopsida</taxon>
        <taxon>eudicotyledons</taxon>
        <taxon>Gunneridae</taxon>
        <taxon>Pentapetalae</taxon>
        <taxon>rosids</taxon>
        <taxon>malvids</taxon>
        <taxon>Malvales</taxon>
        <taxon>Malvaceae</taxon>
        <taxon>Malvoideae</taxon>
        <taxon>Gossypium</taxon>
    </lineage>
</organism>
<dbReference type="EMBL" id="JAIQCV010000001">
    <property type="protein sequence ID" value="KAH1130241.1"/>
    <property type="molecule type" value="Genomic_DNA"/>
</dbReference>
<proteinExistence type="predicted"/>
<gene>
    <name evidence="1" type="ORF">J1N35_001619</name>
</gene>
<evidence type="ECO:0000313" key="2">
    <source>
        <dbReference type="Proteomes" id="UP000828251"/>
    </source>
</evidence>
<protein>
    <submittedName>
        <fullName evidence="1">Uncharacterized protein</fullName>
    </submittedName>
</protein>